<comment type="caution">
    <text evidence="4">The sequence shown here is derived from an EMBL/GenBank/DDBJ whole genome shotgun (WGS) entry which is preliminary data.</text>
</comment>
<dbReference type="InterPro" id="IPR002491">
    <property type="entry name" value="ABC_transptr_periplasmic_BD"/>
</dbReference>
<evidence type="ECO:0000256" key="2">
    <source>
        <dbReference type="SAM" id="SignalP"/>
    </source>
</evidence>
<protein>
    <submittedName>
        <fullName evidence="4">ABC transporter substrate-binding protein</fullName>
    </submittedName>
</protein>
<dbReference type="PANTHER" id="PTHR30535:SF7">
    <property type="entry name" value="IRON(III) DICITRATE-BINDING PROTEIN"/>
    <property type="match status" value="1"/>
</dbReference>
<accession>A0A846YSB1</accession>
<proteinExistence type="inferred from homology"/>
<sequence>MRSPRLLVASAVAAAVVSTACGAEVQRPAQAATGTPVTVTNCGAPLTVPGVPERVVTNDTGITEMMFALGLADRLVGHSSYPGKERDIASSPWQAEFERTPLLGYAFTREVVQAADPDFVFAGWNYGFKESTGLTPEWVRSIGAVPYQLTEACRQPGTDRRGVMEPLDALYADLANLGDIFGVRAKADQLIAQYRDQVAKAAGSAPAGREPARVFLFDSATPEPFTSGRTAAPSQIIREAGGRNIFDDLNDSWTSASWEAAAQRDPQVILIVDYGAGPENSVQAKIEQLRTHPLMAGTTAVRAGNILALPYAALVEGPRNPHTVVTVADFLRSKGF</sequence>
<gene>
    <name evidence="4" type="ORF">HGA15_31425</name>
</gene>
<dbReference type="RefSeq" id="WP_062978599.1">
    <property type="nucleotide sequence ID" value="NZ_JAAXOT010000024.1"/>
</dbReference>
<keyword evidence="5" id="KW-1185">Reference proteome</keyword>
<dbReference type="PROSITE" id="PS50983">
    <property type="entry name" value="FE_B12_PBP"/>
    <property type="match status" value="1"/>
</dbReference>
<feature type="domain" description="Fe/B12 periplasmic-binding" evidence="3">
    <location>
        <begin position="54"/>
        <end position="336"/>
    </location>
</feature>
<dbReference type="AlphaFoldDB" id="A0A846YSB1"/>
<dbReference type="SUPFAM" id="SSF53807">
    <property type="entry name" value="Helical backbone' metal receptor"/>
    <property type="match status" value="1"/>
</dbReference>
<dbReference type="PROSITE" id="PS51257">
    <property type="entry name" value="PROKAR_LIPOPROTEIN"/>
    <property type="match status" value="1"/>
</dbReference>
<evidence type="ECO:0000313" key="5">
    <source>
        <dbReference type="Proteomes" id="UP000570678"/>
    </source>
</evidence>
<dbReference type="Proteomes" id="UP000570678">
    <property type="component" value="Unassembled WGS sequence"/>
</dbReference>
<dbReference type="EMBL" id="JAAXOT010000024">
    <property type="protein sequence ID" value="NKY60571.1"/>
    <property type="molecule type" value="Genomic_DNA"/>
</dbReference>
<organism evidence="4 5">
    <name type="scientific">Nocardia flavorosea</name>
    <dbReference type="NCBI Taxonomy" id="53429"/>
    <lineage>
        <taxon>Bacteria</taxon>
        <taxon>Bacillati</taxon>
        <taxon>Actinomycetota</taxon>
        <taxon>Actinomycetes</taxon>
        <taxon>Mycobacteriales</taxon>
        <taxon>Nocardiaceae</taxon>
        <taxon>Nocardia</taxon>
    </lineage>
</organism>
<feature type="chain" id="PRO_5039334305" evidence="2">
    <location>
        <begin position="23"/>
        <end position="336"/>
    </location>
</feature>
<reference evidence="4 5" key="1">
    <citation type="submission" date="2020-04" db="EMBL/GenBank/DDBJ databases">
        <title>MicrobeNet Type strains.</title>
        <authorList>
            <person name="Nicholson A.C."/>
        </authorList>
    </citation>
    <scope>NUCLEOTIDE SEQUENCE [LARGE SCALE GENOMIC DNA]</scope>
    <source>
        <strain evidence="4 5">JCM 3332</strain>
    </source>
</reference>
<dbReference type="Pfam" id="PF01497">
    <property type="entry name" value="Peripla_BP_2"/>
    <property type="match status" value="1"/>
</dbReference>
<evidence type="ECO:0000256" key="1">
    <source>
        <dbReference type="ARBA" id="ARBA00008814"/>
    </source>
</evidence>
<name>A0A846YSB1_9NOCA</name>
<comment type="similarity">
    <text evidence="1">Belongs to the bacterial solute-binding protein 8 family.</text>
</comment>
<dbReference type="Gene3D" id="3.40.50.1980">
    <property type="entry name" value="Nitrogenase molybdenum iron protein domain"/>
    <property type="match status" value="2"/>
</dbReference>
<dbReference type="InterPro" id="IPR050902">
    <property type="entry name" value="ABC_Transporter_SBP"/>
</dbReference>
<evidence type="ECO:0000313" key="4">
    <source>
        <dbReference type="EMBL" id="NKY60571.1"/>
    </source>
</evidence>
<dbReference type="PANTHER" id="PTHR30535">
    <property type="entry name" value="VITAMIN B12-BINDING PROTEIN"/>
    <property type="match status" value="1"/>
</dbReference>
<feature type="signal peptide" evidence="2">
    <location>
        <begin position="1"/>
        <end position="22"/>
    </location>
</feature>
<keyword evidence="2" id="KW-0732">Signal</keyword>
<evidence type="ECO:0000259" key="3">
    <source>
        <dbReference type="PROSITE" id="PS50983"/>
    </source>
</evidence>